<dbReference type="InterPro" id="IPR052265">
    <property type="entry name" value="Gamma-CA"/>
</dbReference>
<dbReference type="EMBL" id="ATGI01000022">
    <property type="protein sequence ID" value="EPF73906.1"/>
    <property type="molecule type" value="Genomic_DNA"/>
</dbReference>
<dbReference type="InterPro" id="IPR011004">
    <property type="entry name" value="Trimer_LpxA-like_sf"/>
</dbReference>
<dbReference type="PANTHER" id="PTHR43360">
    <property type="entry name" value="CARBON DIOXIDE CONCENTRATING MECHANISM PROTEIN CCMM"/>
    <property type="match status" value="1"/>
</dbReference>
<dbReference type="PANTHER" id="PTHR43360:SF1">
    <property type="entry name" value="CARBOXYSOME ASSEMBLY PROTEIN CCMM"/>
    <property type="match status" value="1"/>
</dbReference>
<comment type="similarity">
    <text evidence="1">Belongs to the gamma-class carbonic anhydrase family.</text>
</comment>
<comment type="caution">
    <text evidence="2">The sequence shown here is derived from an EMBL/GenBank/DDBJ whole genome shotgun (WGS) entry which is preliminary data.</text>
</comment>
<dbReference type="InterPro" id="IPR047223">
    <property type="entry name" value="CA_gamma_LbH"/>
</dbReference>
<reference evidence="2 3" key="1">
    <citation type="submission" date="2013-06" db="EMBL/GenBank/DDBJ databases">
        <title>The Genome Sequence of Acinetobacter rudis CIP 110305.</title>
        <authorList>
            <consortium name="The Broad Institute Genome Sequencing Platform"/>
            <consortium name="The Broad Institute Genome Sequencing Center for Infectious Disease"/>
            <person name="Cerqueira G."/>
            <person name="Feldgarden M."/>
            <person name="Courvalin P."/>
            <person name="Perichon B."/>
            <person name="Grillot-Courvalin C."/>
            <person name="Clermont D."/>
            <person name="Rocha E."/>
            <person name="Yoon E.-J."/>
            <person name="Nemec A."/>
            <person name="Young S.K."/>
            <person name="Zeng Q."/>
            <person name="Gargeya S."/>
            <person name="Fitzgerald M."/>
            <person name="Abouelleil A."/>
            <person name="Alvarado L."/>
            <person name="Berlin A.M."/>
            <person name="Chapman S.B."/>
            <person name="Dewar J."/>
            <person name="Goldberg J."/>
            <person name="Griggs A."/>
            <person name="Gujja S."/>
            <person name="Hansen M."/>
            <person name="Howarth C."/>
            <person name="Imamovic A."/>
            <person name="Larimer J."/>
            <person name="McCowan C."/>
            <person name="Murphy C."/>
            <person name="Pearson M."/>
            <person name="Priest M."/>
            <person name="Roberts A."/>
            <person name="Saif S."/>
            <person name="Shea T."/>
            <person name="Sykes S."/>
            <person name="Wortman J."/>
            <person name="Nusbaum C."/>
            <person name="Birren B."/>
        </authorList>
    </citation>
    <scope>NUCLEOTIDE SEQUENCE [LARGE SCALE GENOMIC DNA]</scope>
    <source>
        <strain evidence="2 3">CIP 110305</strain>
    </source>
</reference>
<dbReference type="AlphaFoldDB" id="S3P4Z1"/>
<dbReference type="Proteomes" id="UP000014568">
    <property type="component" value="Unassembled WGS sequence"/>
</dbReference>
<dbReference type="HOGENOM" id="CLU_064827_3_1_6"/>
<dbReference type="eggNOG" id="COG0663">
    <property type="taxonomic scope" value="Bacteria"/>
</dbReference>
<evidence type="ECO:0000256" key="1">
    <source>
        <dbReference type="ARBA" id="ARBA00023595"/>
    </source>
</evidence>
<dbReference type="SUPFAM" id="SSF51161">
    <property type="entry name" value="Trimeric LpxA-like enzymes"/>
    <property type="match status" value="1"/>
</dbReference>
<dbReference type="Gene3D" id="2.160.10.10">
    <property type="entry name" value="Hexapeptide repeat proteins"/>
    <property type="match status" value="1"/>
</dbReference>
<dbReference type="Pfam" id="PF00132">
    <property type="entry name" value="Hexapep"/>
    <property type="match status" value="1"/>
</dbReference>
<accession>S3P4Z1</accession>
<dbReference type="RefSeq" id="WP_016656192.1">
    <property type="nucleotide sequence ID" value="NZ_KE340353.1"/>
</dbReference>
<dbReference type="OrthoDB" id="9803036at2"/>
<name>S3P4Z1_9GAMM</name>
<evidence type="ECO:0008006" key="4">
    <source>
        <dbReference type="Google" id="ProtNLM"/>
    </source>
</evidence>
<proteinExistence type="inferred from homology"/>
<dbReference type="CDD" id="cd00710">
    <property type="entry name" value="LbH_gamma_CA"/>
    <property type="match status" value="1"/>
</dbReference>
<evidence type="ECO:0000313" key="2">
    <source>
        <dbReference type="EMBL" id="EPF73906.1"/>
    </source>
</evidence>
<gene>
    <name evidence="2" type="ORF">F945_01785</name>
</gene>
<dbReference type="PATRIC" id="fig|421052.3.peg.1742"/>
<dbReference type="InterPro" id="IPR001451">
    <property type="entry name" value="Hexapep"/>
</dbReference>
<sequence>MIRKNPSGHLPLIDQSAYIDQTAIICGKVIIEANVFVGPYAVIRADELNEDGDIEPILIRENSNIQDGVVIHSKAGAKVTIGCNSSIAHRSIIHGPCEVGNHVFVGFNSVLFNCKVGDHSAVRHNAVVDGCNLPEYFYVPAMSYIHATTDLSQFPPIDISISEFSESVVSTNIELVQGYKALQNEF</sequence>
<dbReference type="STRING" id="632955.GCA_000829675_02594"/>
<evidence type="ECO:0000313" key="3">
    <source>
        <dbReference type="Proteomes" id="UP000014568"/>
    </source>
</evidence>
<organism evidence="2 3">
    <name type="scientific">Acinetobacter rudis CIP 110305</name>
    <dbReference type="NCBI Taxonomy" id="421052"/>
    <lineage>
        <taxon>Bacteria</taxon>
        <taxon>Pseudomonadati</taxon>
        <taxon>Pseudomonadota</taxon>
        <taxon>Gammaproteobacteria</taxon>
        <taxon>Moraxellales</taxon>
        <taxon>Moraxellaceae</taxon>
        <taxon>Acinetobacter</taxon>
    </lineage>
</organism>
<protein>
    <recommendedName>
        <fullName evidence="4">Carbonate dehydratase</fullName>
    </recommendedName>
</protein>
<keyword evidence="3" id="KW-1185">Reference proteome</keyword>